<name>A0A4V5KJT5_9ACTN</name>
<evidence type="ECO:0000256" key="1">
    <source>
        <dbReference type="ARBA" id="ARBA00023172"/>
    </source>
</evidence>
<evidence type="ECO:0000259" key="2">
    <source>
        <dbReference type="PROSITE" id="PS51898"/>
    </source>
</evidence>
<keyword evidence="1" id="KW-0233">DNA recombination</keyword>
<keyword evidence="4" id="KW-1185">Reference proteome</keyword>
<gene>
    <name evidence="3" type="ORF">E5982_06905</name>
</gene>
<dbReference type="GO" id="GO:0003677">
    <property type="term" value="F:DNA binding"/>
    <property type="evidence" value="ECO:0007669"/>
    <property type="project" value="InterPro"/>
</dbReference>
<organism evidence="3 4">
    <name type="scientific">Parvibacter caecicola</name>
    <dbReference type="NCBI Taxonomy" id="747645"/>
    <lineage>
        <taxon>Bacteria</taxon>
        <taxon>Bacillati</taxon>
        <taxon>Actinomycetota</taxon>
        <taxon>Coriobacteriia</taxon>
        <taxon>Coriobacteriales</taxon>
        <taxon>Coriobacteriaceae</taxon>
        <taxon>Parvibacter</taxon>
    </lineage>
</organism>
<dbReference type="InterPro" id="IPR002104">
    <property type="entry name" value="Integrase_catalytic"/>
</dbReference>
<dbReference type="SUPFAM" id="SSF56349">
    <property type="entry name" value="DNA breaking-rejoining enzymes"/>
    <property type="match status" value="1"/>
</dbReference>
<accession>A0A4V5KJT5</accession>
<dbReference type="InterPro" id="IPR011010">
    <property type="entry name" value="DNA_brk_join_enz"/>
</dbReference>
<sequence length="83" mass="9471">MHPRTYQSWYRDWLKFAADAGFEGVRPYALRHIFATLNLASRENIRTEEALMGHASPACTLDLYAAYVPNTGIGIGKRYMSFL</sequence>
<feature type="domain" description="Tyr recombinase" evidence="2">
    <location>
        <begin position="1"/>
        <end position="80"/>
    </location>
</feature>
<dbReference type="Proteomes" id="UP000309454">
    <property type="component" value="Unassembled WGS sequence"/>
</dbReference>
<reference evidence="3 4" key="1">
    <citation type="submission" date="2019-04" db="EMBL/GenBank/DDBJ databases">
        <title>Microbes associate with the intestines of laboratory mice.</title>
        <authorList>
            <person name="Navarre W."/>
            <person name="Wong E."/>
            <person name="Huang K.C."/>
            <person name="Tropini C."/>
            <person name="Ng K."/>
            <person name="Yu B."/>
        </authorList>
    </citation>
    <scope>NUCLEOTIDE SEQUENCE [LARGE SCALE GENOMIC DNA]</scope>
    <source>
        <strain evidence="3 4">NM48_B13</strain>
    </source>
</reference>
<proteinExistence type="predicted"/>
<dbReference type="PROSITE" id="PS51898">
    <property type="entry name" value="TYR_RECOMBINASE"/>
    <property type="match status" value="1"/>
</dbReference>
<comment type="caution">
    <text evidence="3">The sequence shown here is derived from an EMBL/GenBank/DDBJ whole genome shotgun (WGS) entry which is preliminary data.</text>
</comment>
<dbReference type="AlphaFoldDB" id="A0A4V5KJT5"/>
<evidence type="ECO:0000313" key="4">
    <source>
        <dbReference type="Proteomes" id="UP000309454"/>
    </source>
</evidence>
<dbReference type="Gene3D" id="1.10.443.10">
    <property type="entry name" value="Intergrase catalytic core"/>
    <property type="match status" value="1"/>
</dbReference>
<dbReference type="RefSeq" id="WP_136845906.1">
    <property type="nucleotide sequence ID" value="NZ_SSTM01000004.1"/>
</dbReference>
<protein>
    <recommendedName>
        <fullName evidence="2">Tyr recombinase domain-containing protein</fullName>
    </recommendedName>
</protein>
<dbReference type="GO" id="GO:0006310">
    <property type="term" value="P:DNA recombination"/>
    <property type="evidence" value="ECO:0007669"/>
    <property type="project" value="UniProtKB-KW"/>
</dbReference>
<dbReference type="OrthoDB" id="148546at2"/>
<dbReference type="InterPro" id="IPR013762">
    <property type="entry name" value="Integrase-like_cat_sf"/>
</dbReference>
<dbReference type="GO" id="GO:0015074">
    <property type="term" value="P:DNA integration"/>
    <property type="evidence" value="ECO:0007669"/>
    <property type="project" value="InterPro"/>
</dbReference>
<dbReference type="EMBL" id="SSTM01000004">
    <property type="protein sequence ID" value="TJW10278.1"/>
    <property type="molecule type" value="Genomic_DNA"/>
</dbReference>
<evidence type="ECO:0000313" key="3">
    <source>
        <dbReference type="EMBL" id="TJW10278.1"/>
    </source>
</evidence>